<reference evidence="8 9" key="1">
    <citation type="submission" date="2019-02" db="EMBL/GenBank/DDBJ databases">
        <title>Hansschlegelia quercus sp. nov., a novel methylotrophic bacterium from buds of oak (Quercus robur L.).</title>
        <authorList>
            <person name="Agafonova N.V."/>
            <person name="Kaparullina E.N."/>
            <person name="Grouzdev D.S."/>
            <person name="Doronina N.V."/>
        </authorList>
    </citation>
    <scope>NUCLEOTIDE SEQUENCE [LARGE SCALE GENOMIC DNA]</scope>
    <source>
        <strain evidence="8 9">Dub</strain>
    </source>
</reference>
<comment type="domain">
    <text evidence="5">The PRC barrel domain binds ribosomal protein uS19.</text>
</comment>
<comment type="subcellular location">
    <subcellularLocation>
        <location evidence="5">Cytoplasm</location>
    </subcellularLocation>
</comment>
<dbReference type="SUPFAM" id="SSF50346">
    <property type="entry name" value="PRC-barrel domain"/>
    <property type="match status" value="1"/>
</dbReference>
<evidence type="ECO:0000256" key="2">
    <source>
        <dbReference type="ARBA" id="ARBA00022517"/>
    </source>
</evidence>
<dbReference type="OrthoDB" id="9788191at2"/>
<dbReference type="PANTHER" id="PTHR33692">
    <property type="entry name" value="RIBOSOME MATURATION FACTOR RIMM"/>
    <property type="match status" value="1"/>
</dbReference>
<feature type="domain" description="RimM N-terminal" evidence="6">
    <location>
        <begin position="8"/>
        <end position="87"/>
    </location>
</feature>
<sequence>MPPRLVQLGVIGAPHGVRGELRVKSFTADPKALAGYRPLTDAAGTKSFEIASARPIKDDMLVVRFKSVGTREAAAALTGVGLYAPREALPPAEDDDEFYHADLIGLRAETADAGLVGEITAMQNFGADDLLEIKLAGERRTIYLPFTKAVAPIVDIAGGRVVVDPPEGALDAPGKDEPEG</sequence>
<comment type="similarity">
    <text evidence="5">Belongs to the RimM family.</text>
</comment>
<dbReference type="Gene3D" id="2.30.30.240">
    <property type="entry name" value="PRC-barrel domain"/>
    <property type="match status" value="1"/>
</dbReference>
<dbReference type="InterPro" id="IPR056792">
    <property type="entry name" value="PRC_RimM"/>
</dbReference>
<keyword evidence="3 5" id="KW-0698">rRNA processing</keyword>
<evidence type="ECO:0000256" key="1">
    <source>
        <dbReference type="ARBA" id="ARBA00022490"/>
    </source>
</evidence>
<dbReference type="GO" id="GO:0042274">
    <property type="term" value="P:ribosomal small subunit biogenesis"/>
    <property type="evidence" value="ECO:0007669"/>
    <property type="project" value="UniProtKB-UniRule"/>
</dbReference>
<evidence type="ECO:0000256" key="5">
    <source>
        <dbReference type="HAMAP-Rule" id="MF_00014"/>
    </source>
</evidence>
<organism evidence="8 9">
    <name type="scientific">Hansschlegelia quercus</name>
    <dbReference type="NCBI Taxonomy" id="2528245"/>
    <lineage>
        <taxon>Bacteria</taxon>
        <taxon>Pseudomonadati</taxon>
        <taxon>Pseudomonadota</taxon>
        <taxon>Alphaproteobacteria</taxon>
        <taxon>Hyphomicrobiales</taxon>
        <taxon>Methylopilaceae</taxon>
        <taxon>Hansschlegelia</taxon>
    </lineage>
</organism>
<protein>
    <recommendedName>
        <fullName evidence="5">Ribosome maturation factor RimM</fullName>
    </recommendedName>
</protein>
<dbReference type="Pfam" id="PF01782">
    <property type="entry name" value="RimM"/>
    <property type="match status" value="1"/>
</dbReference>
<evidence type="ECO:0000256" key="3">
    <source>
        <dbReference type="ARBA" id="ARBA00022552"/>
    </source>
</evidence>
<keyword evidence="4 5" id="KW-0143">Chaperone</keyword>
<evidence type="ECO:0000313" key="9">
    <source>
        <dbReference type="Proteomes" id="UP000291613"/>
    </source>
</evidence>
<dbReference type="EMBL" id="SIUB01000010">
    <property type="protein sequence ID" value="TBN47610.1"/>
    <property type="molecule type" value="Genomic_DNA"/>
</dbReference>
<evidence type="ECO:0000259" key="7">
    <source>
        <dbReference type="Pfam" id="PF24986"/>
    </source>
</evidence>
<dbReference type="InterPro" id="IPR011033">
    <property type="entry name" value="PRC_barrel-like_sf"/>
</dbReference>
<comment type="subunit">
    <text evidence="5">Binds ribosomal protein uS19.</text>
</comment>
<dbReference type="Pfam" id="PF24986">
    <property type="entry name" value="PRC_RimM"/>
    <property type="match status" value="1"/>
</dbReference>
<comment type="function">
    <text evidence="5">An accessory protein needed during the final step in the assembly of 30S ribosomal subunit, possibly for assembly of the head region. Essential for efficient processing of 16S rRNA. May be needed both before and after RbfA during the maturation of 16S rRNA. It has affinity for free ribosomal 30S subunits but not for 70S ribosomes.</text>
</comment>
<accession>A0A4Q9G9Y6</accession>
<dbReference type="GO" id="GO:0005840">
    <property type="term" value="C:ribosome"/>
    <property type="evidence" value="ECO:0007669"/>
    <property type="project" value="InterPro"/>
</dbReference>
<evidence type="ECO:0000313" key="8">
    <source>
        <dbReference type="EMBL" id="TBN47610.1"/>
    </source>
</evidence>
<dbReference type="SUPFAM" id="SSF50447">
    <property type="entry name" value="Translation proteins"/>
    <property type="match status" value="1"/>
</dbReference>
<dbReference type="GO" id="GO:0043022">
    <property type="term" value="F:ribosome binding"/>
    <property type="evidence" value="ECO:0007669"/>
    <property type="project" value="InterPro"/>
</dbReference>
<evidence type="ECO:0000259" key="6">
    <source>
        <dbReference type="Pfam" id="PF01782"/>
    </source>
</evidence>
<dbReference type="InterPro" id="IPR036976">
    <property type="entry name" value="RimM_N_sf"/>
</dbReference>
<dbReference type="HAMAP" id="MF_00014">
    <property type="entry name" value="Ribosome_mat_RimM"/>
    <property type="match status" value="1"/>
</dbReference>
<keyword evidence="2 5" id="KW-0690">Ribosome biogenesis</keyword>
<dbReference type="InterPro" id="IPR009000">
    <property type="entry name" value="Transl_B-barrel_sf"/>
</dbReference>
<dbReference type="Gene3D" id="2.40.30.60">
    <property type="entry name" value="RimM"/>
    <property type="match status" value="1"/>
</dbReference>
<dbReference type="InterPro" id="IPR011961">
    <property type="entry name" value="RimM"/>
</dbReference>
<name>A0A4Q9G9Y6_9HYPH</name>
<dbReference type="RefSeq" id="WP_131004528.1">
    <property type="nucleotide sequence ID" value="NZ_JBHSZR010000006.1"/>
</dbReference>
<proteinExistence type="inferred from homology"/>
<keyword evidence="1 5" id="KW-0963">Cytoplasm</keyword>
<dbReference type="InterPro" id="IPR002676">
    <property type="entry name" value="RimM_N"/>
</dbReference>
<dbReference type="GO" id="GO:0006364">
    <property type="term" value="P:rRNA processing"/>
    <property type="evidence" value="ECO:0007669"/>
    <property type="project" value="UniProtKB-UniRule"/>
</dbReference>
<dbReference type="GO" id="GO:0005737">
    <property type="term" value="C:cytoplasm"/>
    <property type="evidence" value="ECO:0007669"/>
    <property type="project" value="UniProtKB-SubCell"/>
</dbReference>
<comment type="caution">
    <text evidence="8">The sequence shown here is derived from an EMBL/GenBank/DDBJ whole genome shotgun (WGS) entry which is preliminary data.</text>
</comment>
<keyword evidence="9" id="KW-1185">Reference proteome</keyword>
<evidence type="ECO:0000256" key="4">
    <source>
        <dbReference type="ARBA" id="ARBA00023186"/>
    </source>
</evidence>
<dbReference type="AlphaFoldDB" id="A0A4Q9G9Y6"/>
<dbReference type="Proteomes" id="UP000291613">
    <property type="component" value="Unassembled WGS sequence"/>
</dbReference>
<dbReference type="NCBIfam" id="TIGR02273">
    <property type="entry name" value="16S_RimM"/>
    <property type="match status" value="1"/>
</dbReference>
<feature type="domain" description="Ribosome maturation factor RimM PRC barrel" evidence="7">
    <location>
        <begin position="101"/>
        <end position="168"/>
    </location>
</feature>
<dbReference type="PANTHER" id="PTHR33692:SF1">
    <property type="entry name" value="RIBOSOME MATURATION FACTOR RIMM"/>
    <property type="match status" value="1"/>
</dbReference>
<gene>
    <name evidence="5 8" type="primary">rimM</name>
    <name evidence="8" type="ORF">EYR15_15750</name>
</gene>